<dbReference type="EMBL" id="MU155288">
    <property type="protein sequence ID" value="KAF9476591.1"/>
    <property type="molecule type" value="Genomic_DNA"/>
</dbReference>
<dbReference type="Proteomes" id="UP000807469">
    <property type="component" value="Unassembled WGS sequence"/>
</dbReference>
<accession>A0A9P5YWS5</accession>
<name>A0A9P5YWS5_9AGAR</name>
<dbReference type="AlphaFoldDB" id="A0A9P5YWS5"/>
<protein>
    <submittedName>
        <fullName evidence="2">Uncharacterized protein</fullName>
    </submittedName>
</protein>
<comment type="caution">
    <text evidence="2">The sequence shown here is derived from an EMBL/GenBank/DDBJ whole genome shotgun (WGS) entry which is preliminary data.</text>
</comment>
<reference evidence="2" key="1">
    <citation type="submission" date="2020-11" db="EMBL/GenBank/DDBJ databases">
        <authorList>
            <consortium name="DOE Joint Genome Institute"/>
            <person name="Ahrendt S."/>
            <person name="Riley R."/>
            <person name="Andreopoulos W."/>
            <person name="Labutti K."/>
            <person name="Pangilinan J."/>
            <person name="Ruiz-Duenas F.J."/>
            <person name="Barrasa J.M."/>
            <person name="Sanchez-Garcia M."/>
            <person name="Camarero S."/>
            <person name="Miyauchi S."/>
            <person name="Serrano A."/>
            <person name="Linde D."/>
            <person name="Babiker R."/>
            <person name="Drula E."/>
            <person name="Ayuso-Fernandez I."/>
            <person name="Pacheco R."/>
            <person name="Padilla G."/>
            <person name="Ferreira P."/>
            <person name="Barriuso J."/>
            <person name="Kellner H."/>
            <person name="Castanera R."/>
            <person name="Alfaro M."/>
            <person name="Ramirez L."/>
            <person name="Pisabarro A.G."/>
            <person name="Kuo A."/>
            <person name="Tritt A."/>
            <person name="Lipzen A."/>
            <person name="He G."/>
            <person name="Yan M."/>
            <person name="Ng V."/>
            <person name="Cullen D."/>
            <person name="Martin F."/>
            <person name="Rosso M.-N."/>
            <person name="Henrissat B."/>
            <person name="Hibbett D."/>
            <person name="Martinez A.T."/>
            <person name="Grigoriev I.V."/>
        </authorList>
    </citation>
    <scope>NUCLEOTIDE SEQUENCE</scope>
    <source>
        <strain evidence="2">CIRM-BRFM 674</strain>
    </source>
</reference>
<keyword evidence="3" id="KW-1185">Reference proteome</keyword>
<gene>
    <name evidence="2" type="ORF">BDN70DRAFT_159744</name>
</gene>
<feature type="compositionally biased region" description="Basic residues" evidence="1">
    <location>
        <begin position="77"/>
        <end position="87"/>
    </location>
</feature>
<feature type="region of interest" description="Disordered" evidence="1">
    <location>
        <begin position="71"/>
        <end position="103"/>
    </location>
</feature>
<evidence type="ECO:0000256" key="1">
    <source>
        <dbReference type="SAM" id="MobiDB-lite"/>
    </source>
</evidence>
<organism evidence="2 3">
    <name type="scientific">Pholiota conissans</name>
    <dbReference type="NCBI Taxonomy" id="109636"/>
    <lineage>
        <taxon>Eukaryota</taxon>
        <taxon>Fungi</taxon>
        <taxon>Dikarya</taxon>
        <taxon>Basidiomycota</taxon>
        <taxon>Agaricomycotina</taxon>
        <taxon>Agaricomycetes</taxon>
        <taxon>Agaricomycetidae</taxon>
        <taxon>Agaricales</taxon>
        <taxon>Agaricineae</taxon>
        <taxon>Strophariaceae</taxon>
        <taxon>Pholiota</taxon>
    </lineage>
</organism>
<feature type="region of interest" description="Disordered" evidence="1">
    <location>
        <begin position="299"/>
        <end position="322"/>
    </location>
</feature>
<evidence type="ECO:0000313" key="2">
    <source>
        <dbReference type="EMBL" id="KAF9476591.1"/>
    </source>
</evidence>
<feature type="region of interest" description="Disordered" evidence="1">
    <location>
        <begin position="179"/>
        <end position="202"/>
    </location>
</feature>
<evidence type="ECO:0000313" key="3">
    <source>
        <dbReference type="Proteomes" id="UP000807469"/>
    </source>
</evidence>
<proteinExistence type="predicted"/>
<sequence>MRALFNGSDSRPIEAMMETLKEVRACSHIVPLGPEIWLRHHLCQELSDSSLGSTKGELFEMRLRELRHKSAAAPSNYHHRRRRHRNGARLLETSSSKWSRKSVPENSAAPQYFGTAASGSIVTKTKETIAGAGRTAGREAAPTKETPVERLQVGMSRNKGKMKEGYVEYNAAPAKHRIPTETHETGGGHRSNHNMATKRKDGPREDVIPVKHRVLVKAQSSKTRIPFPAAATTKVFSVGRSENKDGRAGVEDMMWAQRVKRNAATEVSHVHGAVTKVGRSMSSTRAMNMPVDTGTLKKATAKAGGSMSVSNGGSKRTKGGRR</sequence>